<evidence type="ECO:0000259" key="3">
    <source>
        <dbReference type="PROSITE" id="PS51371"/>
    </source>
</evidence>
<reference evidence="4" key="1">
    <citation type="journal article" date="2020" name="ISME J.">
        <title>Gammaproteobacteria mediating utilization of methyl-, sulfur- and petroleum organic compounds in deep ocean hydrothermal plumes.</title>
        <authorList>
            <person name="Zhou Z."/>
            <person name="Liu Y."/>
            <person name="Pan J."/>
            <person name="Cron B.R."/>
            <person name="Toner B.M."/>
            <person name="Anantharaman K."/>
            <person name="Breier J.A."/>
            <person name="Dick G.J."/>
            <person name="Li M."/>
        </authorList>
    </citation>
    <scope>NUCLEOTIDE SEQUENCE</scope>
    <source>
        <strain evidence="4">SZUA-1435</strain>
    </source>
</reference>
<name>A0A832YYS6_9CREN</name>
<dbReference type="Pfam" id="PF00571">
    <property type="entry name" value="CBS"/>
    <property type="match status" value="2"/>
</dbReference>
<protein>
    <submittedName>
        <fullName evidence="4">CBS domain-containing protein</fullName>
    </submittedName>
</protein>
<dbReference type="PANTHER" id="PTHR43080">
    <property type="entry name" value="CBS DOMAIN-CONTAINING PROTEIN CBSX3, MITOCHONDRIAL"/>
    <property type="match status" value="1"/>
</dbReference>
<dbReference type="Gene3D" id="3.10.580.10">
    <property type="entry name" value="CBS-domain"/>
    <property type="match status" value="1"/>
</dbReference>
<evidence type="ECO:0000256" key="1">
    <source>
        <dbReference type="ARBA" id="ARBA00023122"/>
    </source>
</evidence>
<dbReference type="EMBL" id="DQTV01000017">
    <property type="protein sequence ID" value="HIP56612.1"/>
    <property type="molecule type" value="Genomic_DNA"/>
</dbReference>
<evidence type="ECO:0000313" key="5">
    <source>
        <dbReference type="Proteomes" id="UP000605805"/>
    </source>
</evidence>
<dbReference type="SMART" id="SM00116">
    <property type="entry name" value="CBS"/>
    <property type="match status" value="2"/>
</dbReference>
<dbReference type="Proteomes" id="UP000605805">
    <property type="component" value="Unassembled WGS sequence"/>
</dbReference>
<dbReference type="PROSITE" id="PS51371">
    <property type="entry name" value="CBS"/>
    <property type="match status" value="2"/>
</dbReference>
<feature type="domain" description="CBS" evidence="3">
    <location>
        <begin position="74"/>
        <end position="130"/>
    </location>
</feature>
<proteinExistence type="predicted"/>
<dbReference type="SUPFAM" id="SSF54631">
    <property type="entry name" value="CBS-domain pair"/>
    <property type="match status" value="1"/>
</dbReference>
<accession>A0A832YYS6</accession>
<gene>
    <name evidence="4" type="ORF">EYH02_00865</name>
</gene>
<evidence type="ECO:0000313" key="4">
    <source>
        <dbReference type="EMBL" id="HIP56612.1"/>
    </source>
</evidence>
<sequence length="135" mass="14645">MLTARDLMVVNPVQIRYNATVYEAAKLMESKNIASLIVVDEEGRVLGIVTAKDIVIRVIAKGLDPRNVRIADIVSSPVTVVEPEAPLKTVVNMMIGTGHGHIPVVDSGGRAIGIVTVDDVLRIVPELLELRDLMR</sequence>
<dbReference type="AlphaFoldDB" id="A0A832YYS6"/>
<organism evidence="4 5">
    <name type="scientific">Ignisphaera aggregans</name>
    <dbReference type="NCBI Taxonomy" id="334771"/>
    <lineage>
        <taxon>Archaea</taxon>
        <taxon>Thermoproteota</taxon>
        <taxon>Thermoprotei</taxon>
        <taxon>Desulfurococcales</taxon>
        <taxon>Desulfurococcaceae</taxon>
        <taxon>Ignisphaera</taxon>
    </lineage>
</organism>
<comment type="caution">
    <text evidence="4">The sequence shown here is derived from an EMBL/GenBank/DDBJ whole genome shotgun (WGS) entry which is preliminary data.</text>
</comment>
<dbReference type="InterPro" id="IPR046342">
    <property type="entry name" value="CBS_dom_sf"/>
</dbReference>
<dbReference type="InterPro" id="IPR051257">
    <property type="entry name" value="Diverse_CBS-Domain"/>
</dbReference>
<dbReference type="PANTHER" id="PTHR43080:SF2">
    <property type="entry name" value="CBS DOMAIN-CONTAINING PROTEIN"/>
    <property type="match status" value="1"/>
</dbReference>
<keyword evidence="1 2" id="KW-0129">CBS domain</keyword>
<feature type="domain" description="CBS" evidence="3">
    <location>
        <begin position="8"/>
        <end position="65"/>
    </location>
</feature>
<dbReference type="InterPro" id="IPR000644">
    <property type="entry name" value="CBS_dom"/>
</dbReference>
<evidence type="ECO:0000256" key="2">
    <source>
        <dbReference type="PROSITE-ProRule" id="PRU00703"/>
    </source>
</evidence>